<gene>
    <name evidence="6" type="ORF">O0V09_15735</name>
</gene>
<dbReference type="Pfam" id="PF03466">
    <property type="entry name" value="LysR_substrate"/>
    <property type="match status" value="1"/>
</dbReference>
<dbReference type="SUPFAM" id="SSF46785">
    <property type="entry name" value="Winged helix' DNA-binding domain"/>
    <property type="match status" value="1"/>
</dbReference>
<reference evidence="6 7" key="1">
    <citation type="submission" date="2022-12" db="EMBL/GenBank/DDBJ databases">
        <title>Dasania phycosphaerae sp. nov., isolated from particulate material of the south coast of Korea.</title>
        <authorList>
            <person name="Jiang Y."/>
        </authorList>
    </citation>
    <scope>NUCLEOTIDE SEQUENCE [LARGE SCALE GENOMIC DNA]</scope>
    <source>
        <strain evidence="6 7">GY-19</strain>
    </source>
</reference>
<comment type="similarity">
    <text evidence="1">Belongs to the LysR transcriptional regulatory family.</text>
</comment>
<dbReference type="InterPro" id="IPR036388">
    <property type="entry name" value="WH-like_DNA-bd_sf"/>
</dbReference>
<evidence type="ECO:0000256" key="3">
    <source>
        <dbReference type="ARBA" id="ARBA00023125"/>
    </source>
</evidence>
<dbReference type="InterPro" id="IPR036390">
    <property type="entry name" value="WH_DNA-bd_sf"/>
</dbReference>
<dbReference type="CDD" id="cd05466">
    <property type="entry name" value="PBP2_LTTR_substrate"/>
    <property type="match status" value="1"/>
</dbReference>
<dbReference type="Proteomes" id="UP001069090">
    <property type="component" value="Unassembled WGS sequence"/>
</dbReference>
<dbReference type="GO" id="GO:0000976">
    <property type="term" value="F:transcription cis-regulatory region binding"/>
    <property type="evidence" value="ECO:0007669"/>
    <property type="project" value="TreeGrafter"/>
</dbReference>
<dbReference type="PANTHER" id="PTHR30126:SF98">
    <property type="entry name" value="HTH-TYPE TRANSCRIPTIONAL ACTIVATOR BAUR"/>
    <property type="match status" value="1"/>
</dbReference>
<dbReference type="PROSITE" id="PS50931">
    <property type="entry name" value="HTH_LYSR"/>
    <property type="match status" value="1"/>
</dbReference>
<comment type="caution">
    <text evidence="6">The sequence shown here is derived from an EMBL/GenBank/DDBJ whole genome shotgun (WGS) entry which is preliminary data.</text>
</comment>
<evidence type="ECO:0000313" key="6">
    <source>
        <dbReference type="EMBL" id="MCZ0866663.1"/>
    </source>
</evidence>
<dbReference type="PANTHER" id="PTHR30126">
    <property type="entry name" value="HTH-TYPE TRANSCRIPTIONAL REGULATOR"/>
    <property type="match status" value="1"/>
</dbReference>
<name>A0A9J6RR82_9GAMM</name>
<dbReference type="Gene3D" id="3.40.190.290">
    <property type="match status" value="1"/>
</dbReference>
<evidence type="ECO:0000313" key="7">
    <source>
        <dbReference type="Proteomes" id="UP001069090"/>
    </source>
</evidence>
<evidence type="ECO:0000256" key="4">
    <source>
        <dbReference type="ARBA" id="ARBA00023163"/>
    </source>
</evidence>
<dbReference type="SUPFAM" id="SSF53850">
    <property type="entry name" value="Periplasmic binding protein-like II"/>
    <property type="match status" value="1"/>
</dbReference>
<dbReference type="RefSeq" id="WP_258332690.1">
    <property type="nucleotide sequence ID" value="NZ_JAPTGG010000014.1"/>
</dbReference>
<dbReference type="EMBL" id="JAPTGG010000014">
    <property type="protein sequence ID" value="MCZ0866663.1"/>
    <property type="molecule type" value="Genomic_DNA"/>
</dbReference>
<feature type="domain" description="HTH lysR-type" evidence="5">
    <location>
        <begin position="8"/>
        <end position="65"/>
    </location>
</feature>
<organism evidence="6 7">
    <name type="scientific">Dasania phycosphaerae</name>
    <dbReference type="NCBI Taxonomy" id="2950436"/>
    <lineage>
        <taxon>Bacteria</taxon>
        <taxon>Pseudomonadati</taxon>
        <taxon>Pseudomonadota</taxon>
        <taxon>Gammaproteobacteria</taxon>
        <taxon>Cellvibrionales</taxon>
        <taxon>Spongiibacteraceae</taxon>
        <taxon>Dasania</taxon>
    </lineage>
</organism>
<dbReference type="GO" id="GO:0003700">
    <property type="term" value="F:DNA-binding transcription factor activity"/>
    <property type="evidence" value="ECO:0007669"/>
    <property type="project" value="InterPro"/>
</dbReference>
<keyword evidence="3" id="KW-0238">DNA-binding</keyword>
<accession>A0A9J6RR82</accession>
<dbReference type="Pfam" id="PF00126">
    <property type="entry name" value="HTH_1"/>
    <property type="match status" value="1"/>
</dbReference>
<dbReference type="AlphaFoldDB" id="A0A9J6RR82"/>
<evidence type="ECO:0000256" key="1">
    <source>
        <dbReference type="ARBA" id="ARBA00009437"/>
    </source>
</evidence>
<protein>
    <submittedName>
        <fullName evidence="6">LysR family transcriptional regulator</fullName>
    </submittedName>
</protein>
<keyword evidence="2" id="KW-0805">Transcription regulation</keyword>
<evidence type="ECO:0000259" key="5">
    <source>
        <dbReference type="PROSITE" id="PS50931"/>
    </source>
</evidence>
<keyword evidence="7" id="KW-1185">Reference proteome</keyword>
<sequence>MLGNIHDVDLKLLRIFYSIYECGGFTQAQLKLGMSQSNISAKMSQLEGRMGARLCERGKSGFMLTADGEMVIRATEKLFHALDEFKEELATTGTELKGKLDLGVMDNAITNPHSHIDMALGNFLESAPAVRLNVFIGDPVDLEVQVLDGRLDLVIGLFNKKHESLEYTPLYSTRHALFCGDRHKFFGMNDDDITDEDLIDAKYIDRGYLESIDEFQLKIELLTSNSHSQYIEGQALLVLSGKHIASLPIHYAQHWVDSGQMRMLKPEQTLVKADVLAVTRNRKSLPVVAERFLAELEFCHSPSDFLD</sequence>
<dbReference type="InterPro" id="IPR000847">
    <property type="entry name" value="LysR_HTH_N"/>
</dbReference>
<dbReference type="InterPro" id="IPR005119">
    <property type="entry name" value="LysR_subst-bd"/>
</dbReference>
<dbReference type="Gene3D" id="1.10.10.10">
    <property type="entry name" value="Winged helix-like DNA-binding domain superfamily/Winged helix DNA-binding domain"/>
    <property type="match status" value="1"/>
</dbReference>
<keyword evidence="4" id="KW-0804">Transcription</keyword>
<proteinExistence type="inferred from homology"/>
<evidence type="ECO:0000256" key="2">
    <source>
        <dbReference type="ARBA" id="ARBA00023015"/>
    </source>
</evidence>